<evidence type="ECO:0000313" key="1">
    <source>
        <dbReference type="EMBL" id="KAK7002380.1"/>
    </source>
</evidence>
<dbReference type="Proteomes" id="UP001362999">
    <property type="component" value="Unassembled WGS sequence"/>
</dbReference>
<dbReference type="AlphaFoldDB" id="A0AAW0A7Y0"/>
<organism evidence="1 2">
    <name type="scientific">Favolaschia claudopus</name>
    <dbReference type="NCBI Taxonomy" id="2862362"/>
    <lineage>
        <taxon>Eukaryota</taxon>
        <taxon>Fungi</taxon>
        <taxon>Dikarya</taxon>
        <taxon>Basidiomycota</taxon>
        <taxon>Agaricomycotina</taxon>
        <taxon>Agaricomycetes</taxon>
        <taxon>Agaricomycetidae</taxon>
        <taxon>Agaricales</taxon>
        <taxon>Marasmiineae</taxon>
        <taxon>Mycenaceae</taxon>
        <taxon>Favolaschia</taxon>
    </lineage>
</organism>
<proteinExistence type="predicted"/>
<sequence length="313" mass="34540">FADISFYLQRASIEACRISASPEERSSLIDKVIHWPPPSLIPLLPVFHAFLEHSLIHRISVILDGLGSLSETSQQLHVFRHETFYAMGSLRAVAMILRQSGAPADAFSDLWQTLWPWIQFLEGYQDVLPEALITASERGITTTVFISALRENPEAEELMLLSLVDICSILGGALFHLVHADVTRYQAAGEVLDMLLECLRVLIAHPTWSRAAADALVTGAGPGTAADLASLALIQLGRYLPTTRPYIFDNKLICALDNLIVFLADASGIVDKELKFDPAFREALLAKGLVTLLTRLCRAGFEENLPVDTQEMF</sequence>
<feature type="non-terminal residue" evidence="1">
    <location>
        <position position="1"/>
    </location>
</feature>
<comment type="caution">
    <text evidence="1">The sequence shown here is derived from an EMBL/GenBank/DDBJ whole genome shotgun (WGS) entry which is preliminary data.</text>
</comment>
<keyword evidence="2" id="KW-1185">Reference proteome</keyword>
<protein>
    <submittedName>
        <fullName evidence="1">Uncharacterized protein</fullName>
    </submittedName>
</protein>
<accession>A0AAW0A7Y0</accession>
<evidence type="ECO:0000313" key="2">
    <source>
        <dbReference type="Proteomes" id="UP001362999"/>
    </source>
</evidence>
<dbReference type="EMBL" id="JAWWNJ010000079">
    <property type="protein sequence ID" value="KAK7002380.1"/>
    <property type="molecule type" value="Genomic_DNA"/>
</dbReference>
<name>A0AAW0A7Y0_9AGAR</name>
<reference evidence="1 2" key="1">
    <citation type="journal article" date="2024" name="J Genomics">
        <title>Draft genome sequencing and assembly of Favolaschia claudopus CIRM-BRFM 2984 isolated from oak limbs.</title>
        <authorList>
            <person name="Navarro D."/>
            <person name="Drula E."/>
            <person name="Chaduli D."/>
            <person name="Cazenave R."/>
            <person name="Ahrendt S."/>
            <person name="Wang J."/>
            <person name="Lipzen A."/>
            <person name="Daum C."/>
            <person name="Barry K."/>
            <person name="Grigoriev I.V."/>
            <person name="Favel A."/>
            <person name="Rosso M.N."/>
            <person name="Martin F."/>
        </authorList>
    </citation>
    <scope>NUCLEOTIDE SEQUENCE [LARGE SCALE GENOMIC DNA]</scope>
    <source>
        <strain evidence="1 2">CIRM-BRFM 2984</strain>
    </source>
</reference>
<gene>
    <name evidence="1" type="ORF">R3P38DRAFT_3042677</name>
</gene>